<name>A0A433HQJ3_9BACI</name>
<organism evidence="2 3">
    <name type="scientific">Peribacillus cavernae</name>
    <dbReference type="NCBI Taxonomy" id="1674310"/>
    <lineage>
        <taxon>Bacteria</taxon>
        <taxon>Bacillati</taxon>
        <taxon>Bacillota</taxon>
        <taxon>Bacilli</taxon>
        <taxon>Bacillales</taxon>
        <taxon>Bacillaceae</taxon>
        <taxon>Peribacillus</taxon>
    </lineage>
</organism>
<accession>A0A433HQJ3</accession>
<keyword evidence="3" id="KW-1185">Reference proteome</keyword>
<protein>
    <submittedName>
        <fullName evidence="2">IDEAL domain-containing protein</fullName>
    </submittedName>
</protein>
<dbReference type="Pfam" id="PF08858">
    <property type="entry name" value="IDEAL"/>
    <property type="match status" value="1"/>
</dbReference>
<gene>
    <name evidence="2" type="ORF">ELQ35_06420</name>
</gene>
<feature type="domain" description="IDEAL" evidence="1">
    <location>
        <begin position="18"/>
        <end position="54"/>
    </location>
</feature>
<dbReference type="InterPro" id="IPR014957">
    <property type="entry name" value="IDEAL_dom"/>
</dbReference>
<dbReference type="OrthoDB" id="2969764at2"/>
<dbReference type="InterPro" id="IPR027393">
    <property type="entry name" value="Virus_scaffolding_prot_C"/>
</dbReference>
<dbReference type="EMBL" id="RYZZ01000007">
    <property type="protein sequence ID" value="RUQ30597.1"/>
    <property type="molecule type" value="Genomic_DNA"/>
</dbReference>
<dbReference type="Proteomes" id="UP000267430">
    <property type="component" value="Unassembled WGS sequence"/>
</dbReference>
<dbReference type="SMART" id="SM00914">
    <property type="entry name" value="IDEAL"/>
    <property type="match status" value="1"/>
</dbReference>
<evidence type="ECO:0000313" key="3">
    <source>
        <dbReference type="Proteomes" id="UP000267430"/>
    </source>
</evidence>
<dbReference type="Gene3D" id="4.10.810.10">
    <property type="entry name" value="Virus Scaffolding Protein, Chain A"/>
    <property type="match status" value="1"/>
</dbReference>
<comment type="caution">
    <text evidence="2">The sequence shown here is derived from an EMBL/GenBank/DDBJ whole genome shotgun (WGS) entry which is preliminary data.</text>
</comment>
<evidence type="ECO:0000259" key="1">
    <source>
        <dbReference type="SMART" id="SM00914"/>
    </source>
</evidence>
<reference evidence="2 3" key="1">
    <citation type="submission" date="2018-12" db="EMBL/GenBank/DDBJ databases">
        <title>Bacillus chawlae sp. nov., Bacillus glennii sp. nov., and Bacillus saganii sp. nov. Isolated from the Vehicle Assembly Building at Kennedy Space Center where the Viking Spacecraft were Assembled.</title>
        <authorList>
            <person name="Seuylemezian A."/>
            <person name="Vaishampayan P."/>
        </authorList>
    </citation>
    <scope>NUCLEOTIDE SEQUENCE [LARGE SCALE GENOMIC DNA]</scope>
    <source>
        <strain evidence="2 3">L5</strain>
    </source>
</reference>
<sequence length="63" mass="7639">MNKKKKDVYLKDLLIDMIIHESILTYKKRQLQQRINEALDTKNKQLFVLLSNEWKELNKMFGT</sequence>
<evidence type="ECO:0000313" key="2">
    <source>
        <dbReference type="EMBL" id="RUQ30597.1"/>
    </source>
</evidence>
<proteinExistence type="predicted"/>
<dbReference type="AlphaFoldDB" id="A0A433HQJ3"/>